<dbReference type="Proteomes" id="UP001165960">
    <property type="component" value="Unassembled WGS sequence"/>
</dbReference>
<comment type="caution">
    <text evidence="1">The sequence shown here is derived from an EMBL/GenBank/DDBJ whole genome shotgun (WGS) entry which is preliminary data.</text>
</comment>
<evidence type="ECO:0000313" key="2">
    <source>
        <dbReference type="Proteomes" id="UP001165960"/>
    </source>
</evidence>
<dbReference type="EMBL" id="QTSX02000134">
    <property type="protein sequence ID" value="KAJ9088279.1"/>
    <property type="molecule type" value="Genomic_DNA"/>
</dbReference>
<keyword evidence="2" id="KW-1185">Reference proteome</keyword>
<accession>A0ACC2UMX5</accession>
<gene>
    <name evidence="1" type="ORF">DSO57_1024660</name>
</gene>
<protein>
    <submittedName>
        <fullName evidence="1">Uncharacterized protein</fullName>
    </submittedName>
</protein>
<name>A0ACC2UMX5_9FUNG</name>
<organism evidence="1 2">
    <name type="scientific">Entomophthora muscae</name>
    <dbReference type="NCBI Taxonomy" id="34485"/>
    <lineage>
        <taxon>Eukaryota</taxon>
        <taxon>Fungi</taxon>
        <taxon>Fungi incertae sedis</taxon>
        <taxon>Zoopagomycota</taxon>
        <taxon>Entomophthoromycotina</taxon>
        <taxon>Entomophthoromycetes</taxon>
        <taxon>Entomophthorales</taxon>
        <taxon>Entomophthoraceae</taxon>
        <taxon>Entomophthora</taxon>
    </lineage>
</organism>
<proteinExistence type="predicted"/>
<sequence>MEVSYSAIKCWAKASKETVVSSLARNRIRRVVILGVVLLVWCSIFIPMITLHLTHQEIDYIEEKDPGVDGLVRAEFRGLIPKEGKLFLDLSTDADVFHLNYEGEKPDIGNQPSYRAVLSVFAINNRDWAIYPFDEYMFKSSMSATDVKGQPLIIRFDLDIEDRDFIIGSQKSEYRGGVLNIEYTFQRRGTVKYMCLIIFALIWLLSLAMINIAIDTAIYRRDTPPLLILSGFQIIFALPTLRESQPGIPDFGCILDLIGFFWGVAIISSCGCLMLYCWALRWKSESHRN</sequence>
<reference evidence="1" key="1">
    <citation type="submission" date="2022-04" db="EMBL/GenBank/DDBJ databases">
        <title>Genome of the entomopathogenic fungus Entomophthora muscae.</title>
        <authorList>
            <person name="Elya C."/>
            <person name="Lovett B.R."/>
            <person name="Lee E."/>
            <person name="Macias A.M."/>
            <person name="Hajek A.E."/>
            <person name="De Bivort B.L."/>
            <person name="Kasson M.T."/>
            <person name="De Fine Licht H.H."/>
            <person name="Stajich J.E."/>
        </authorList>
    </citation>
    <scope>NUCLEOTIDE SEQUENCE</scope>
    <source>
        <strain evidence="1">Berkeley</strain>
    </source>
</reference>
<evidence type="ECO:0000313" key="1">
    <source>
        <dbReference type="EMBL" id="KAJ9088279.1"/>
    </source>
</evidence>